<dbReference type="Gramene" id="KQL24458">
    <property type="protein sequence ID" value="KQL24458"/>
    <property type="gene ID" value="SETIT_030629mg"/>
</dbReference>
<reference evidence="6" key="2">
    <citation type="submission" date="2018-08" db="UniProtKB">
        <authorList>
            <consortium name="EnsemblPlants"/>
        </authorList>
    </citation>
    <scope>IDENTIFICATION</scope>
    <source>
        <strain evidence="6">Yugu1</strain>
    </source>
</reference>
<name>K3ZVJ8_SETIT</name>
<dbReference type="Gene3D" id="1.10.238.10">
    <property type="entry name" value="EF-hand"/>
    <property type="match status" value="1"/>
</dbReference>
<feature type="compositionally biased region" description="Basic and acidic residues" evidence="4">
    <location>
        <begin position="14"/>
        <end position="29"/>
    </location>
</feature>
<dbReference type="PANTHER" id="PTHR10891">
    <property type="entry name" value="EF-HAND CALCIUM-BINDING DOMAIN CONTAINING PROTEIN"/>
    <property type="match status" value="1"/>
</dbReference>
<dbReference type="Proteomes" id="UP000004995">
    <property type="component" value="Unassembled WGS sequence"/>
</dbReference>
<dbReference type="EnsemblPlants" id="KQL24458">
    <property type="protein sequence ID" value="KQL24458"/>
    <property type="gene ID" value="SETIT_030629mg"/>
</dbReference>
<dbReference type="STRING" id="4555.K3ZVJ8"/>
<feature type="compositionally biased region" description="Basic residues" evidence="4">
    <location>
        <begin position="160"/>
        <end position="171"/>
    </location>
</feature>
<keyword evidence="7" id="KW-1185">Reference proteome</keyword>
<dbReference type="eggNOG" id="KOG0027">
    <property type="taxonomic scope" value="Eukaryota"/>
</dbReference>
<evidence type="ECO:0000256" key="1">
    <source>
        <dbReference type="ARBA" id="ARBA00022723"/>
    </source>
</evidence>
<evidence type="ECO:0000313" key="7">
    <source>
        <dbReference type="Proteomes" id="UP000004995"/>
    </source>
</evidence>
<dbReference type="FunFam" id="1.10.238.10:FF:000003">
    <property type="entry name" value="Calmodulin A"/>
    <property type="match status" value="1"/>
</dbReference>
<sequence>MEGDGRRRRSSLRPQRDVASHLPRREASRKTPGAPPRTHATVPPVPHTTTDAPAPRTSIPSHHRTTASAWLLPRSCPRFANHLSSLHTRASLLSPAAFAFSSRRTGAKDPKHQGDRDQVKRGSRQRRCCNGDGLRVRAQHVLLPQHLPVPGAGRADTLRPRRHRLPHRRQKSYSASSSRRHEAAPAPAAIAAPSPTTKPAAASAIDMDVVLGVMGAGGAAVSVGFEEAAALFEEEAATVEEARAAFAVFDRDGDGFIDAAELRSVLGSLGFRAAAECQRMIDAYDEDKDGRIDFHEFVKLMETSS</sequence>
<keyword evidence="3" id="KW-0106">Calcium</keyword>
<keyword evidence="2" id="KW-0677">Repeat</keyword>
<feature type="domain" description="EF-hand" evidence="5">
    <location>
        <begin position="275"/>
        <end position="305"/>
    </location>
</feature>
<evidence type="ECO:0000256" key="2">
    <source>
        <dbReference type="ARBA" id="ARBA00022737"/>
    </source>
</evidence>
<feature type="region of interest" description="Disordered" evidence="4">
    <location>
        <begin position="1"/>
        <end position="65"/>
    </location>
</feature>
<evidence type="ECO:0000313" key="6">
    <source>
        <dbReference type="EnsemblPlants" id="KQL24458"/>
    </source>
</evidence>
<feature type="compositionally biased region" description="Low complexity" evidence="4">
    <location>
        <begin position="184"/>
        <end position="195"/>
    </location>
</feature>
<dbReference type="SUPFAM" id="SSF47473">
    <property type="entry name" value="EF-hand"/>
    <property type="match status" value="1"/>
</dbReference>
<keyword evidence="1" id="KW-0479">Metal-binding</keyword>
<dbReference type="Pfam" id="PF13499">
    <property type="entry name" value="EF-hand_7"/>
    <property type="match status" value="1"/>
</dbReference>
<dbReference type="PROSITE" id="PS00018">
    <property type="entry name" value="EF_HAND_1"/>
    <property type="match status" value="2"/>
</dbReference>
<dbReference type="CDD" id="cd00051">
    <property type="entry name" value="EFh"/>
    <property type="match status" value="1"/>
</dbReference>
<dbReference type="InterPro" id="IPR002048">
    <property type="entry name" value="EF_hand_dom"/>
</dbReference>
<dbReference type="PROSITE" id="PS50222">
    <property type="entry name" value="EF_HAND_2"/>
    <property type="match status" value="2"/>
</dbReference>
<feature type="compositionally biased region" description="Basic residues" evidence="4">
    <location>
        <begin position="1"/>
        <end position="11"/>
    </location>
</feature>
<accession>K3ZVJ8</accession>
<feature type="domain" description="EF-hand" evidence="5">
    <location>
        <begin position="237"/>
        <end position="272"/>
    </location>
</feature>
<dbReference type="AlphaFoldDB" id="K3ZVJ8"/>
<dbReference type="InterPro" id="IPR018247">
    <property type="entry name" value="EF_Hand_1_Ca_BS"/>
</dbReference>
<protein>
    <recommendedName>
        <fullName evidence="5">EF-hand domain-containing protein</fullName>
    </recommendedName>
</protein>
<proteinExistence type="predicted"/>
<dbReference type="InterPro" id="IPR039647">
    <property type="entry name" value="EF_hand_pair_protein_CML-like"/>
</dbReference>
<evidence type="ECO:0000259" key="5">
    <source>
        <dbReference type="PROSITE" id="PS50222"/>
    </source>
</evidence>
<evidence type="ECO:0000256" key="4">
    <source>
        <dbReference type="SAM" id="MobiDB-lite"/>
    </source>
</evidence>
<dbReference type="GO" id="GO:0005509">
    <property type="term" value="F:calcium ion binding"/>
    <property type="evidence" value="ECO:0000318"/>
    <property type="project" value="GO_Central"/>
</dbReference>
<dbReference type="InParanoid" id="K3ZVJ8"/>
<feature type="region of interest" description="Disordered" evidence="4">
    <location>
        <begin position="103"/>
        <end position="128"/>
    </location>
</feature>
<feature type="compositionally biased region" description="Low complexity" evidence="4">
    <location>
        <begin position="36"/>
        <end position="55"/>
    </location>
</feature>
<dbReference type="EMBL" id="AGNK02001074">
    <property type="status" value="NOT_ANNOTATED_CDS"/>
    <property type="molecule type" value="Genomic_DNA"/>
</dbReference>
<organism evidence="6 7">
    <name type="scientific">Setaria italica</name>
    <name type="common">Foxtail millet</name>
    <name type="synonym">Panicum italicum</name>
    <dbReference type="NCBI Taxonomy" id="4555"/>
    <lineage>
        <taxon>Eukaryota</taxon>
        <taxon>Viridiplantae</taxon>
        <taxon>Streptophyta</taxon>
        <taxon>Embryophyta</taxon>
        <taxon>Tracheophyta</taxon>
        <taxon>Spermatophyta</taxon>
        <taxon>Magnoliopsida</taxon>
        <taxon>Liliopsida</taxon>
        <taxon>Poales</taxon>
        <taxon>Poaceae</taxon>
        <taxon>PACMAD clade</taxon>
        <taxon>Panicoideae</taxon>
        <taxon>Panicodae</taxon>
        <taxon>Paniceae</taxon>
        <taxon>Cenchrinae</taxon>
        <taxon>Setaria</taxon>
    </lineage>
</organism>
<reference evidence="7" key="1">
    <citation type="journal article" date="2012" name="Nat. Biotechnol.">
        <title>Reference genome sequence of the model plant Setaria.</title>
        <authorList>
            <person name="Bennetzen J.L."/>
            <person name="Schmutz J."/>
            <person name="Wang H."/>
            <person name="Percifield R."/>
            <person name="Hawkins J."/>
            <person name="Pontaroli A.C."/>
            <person name="Estep M."/>
            <person name="Feng L."/>
            <person name="Vaughn J.N."/>
            <person name="Grimwood J."/>
            <person name="Jenkins J."/>
            <person name="Barry K."/>
            <person name="Lindquist E."/>
            <person name="Hellsten U."/>
            <person name="Deshpande S."/>
            <person name="Wang X."/>
            <person name="Wu X."/>
            <person name="Mitros T."/>
            <person name="Triplett J."/>
            <person name="Yang X."/>
            <person name="Ye C.Y."/>
            <person name="Mauro-Herrera M."/>
            <person name="Wang L."/>
            <person name="Li P."/>
            <person name="Sharma M."/>
            <person name="Sharma R."/>
            <person name="Ronald P.C."/>
            <person name="Panaud O."/>
            <person name="Kellogg E.A."/>
            <person name="Brutnell T.P."/>
            <person name="Doust A.N."/>
            <person name="Tuskan G.A."/>
            <person name="Rokhsar D."/>
            <person name="Devos K.M."/>
        </authorList>
    </citation>
    <scope>NUCLEOTIDE SEQUENCE [LARGE SCALE GENOMIC DNA]</scope>
    <source>
        <strain evidence="7">cv. Yugu1</strain>
    </source>
</reference>
<dbReference type="SMART" id="SM00054">
    <property type="entry name" value="EFh"/>
    <property type="match status" value="2"/>
</dbReference>
<feature type="region of interest" description="Disordered" evidence="4">
    <location>
        <begin position="145"/>
        <end position="195"/>
    </location>
</feature>
<evidence type="ECO:0000256" key="3">
    <source>
        <dbReference type="ARBA" id="ARBA00022837"/>
    </source>
</evidence>
<dbReference type="InterPro" id="IPR011992">
    <property type="entry name" value="EF-hand-dom_pair"/>
</dbReference>
<feature type="compositionally biased region" description="Basic and acidic residues" evidence="4">
    <location>
        <begin position="106"/>
        <end position="120"/>
    </location>
</feature>
<dbReference type="HOGENOM" id="CLU_913370_0_0_1"/>